<dbReference type="AlphaFoldDB" id="A0A927C0E6"/>
<name>A0A927C0E6_9BACL</name>
<evidence type="ECO:0000256" key="1">
    <source>
        <dbReference type="ARBA" id="ARBA00022485"/>
    </source>
</evidence>
<keyword evidence="5" id="KW-0411">Iron-sulfur</keyword>
<sequence>MSEPFAAVHHLTAHLPLNAAATYDVIVCGGGAAGVVAAIQAARLGARVALIEKTGMLGGTAVTAAVDFPGLFHAWTKQVIAGIGWELIEETAARGGAELPDFEVQYPHRRHWMHQIRVNRFVYSTVMDELCVGAGVDLHLHALPIRVEQDEEGCTVILGGKDGLQALRTRKLVDATGDANAAILLGYACEESPVQQPGTLIYALDGYRLEDVDQQALLQHYREAAAVGEIRITDHRPADLPLWSELKTRGGSANHIPAPGAASSTGRTRAELEARRSLLRVRSLLRRVPGLESLQVSFFAPECGIRETRRIVGEQTVTVDRYTSGYVWPDAICYSFYPIDVHSDRDGTIDVRPLQPGVVPTLPYGALVPRGSDHLLVAGRCIAGDREANSAYRVQASCMATGQAAGAASALAAAEGVSVREVPLAALRAALAAHRAIVPPA</sequence>
<dbReference type="EMBL" id="JACXIZ010000079">
    <property type="protein sequence ID" value="MBD2848603.1"/>
    <property type="molecule type" value="Genomic_DNA"/>
</dbReference>
<accession>A0A927C0E6</accession>
<organism evidence="6 7">
    <name type="scientific">Paenibacillus sabuli</name>
    <dbReference type="NCBI Taxonomy" id="2772509"/>
    <lineage>
        <taxon>Bacteria</taxon>
        <taxon>Bacillati</taxon>
        <taxon>Bacillota</taxon>
        <taxon>Bacilli</taxon>
        <taxon>Bacillales</taxon>
        <taxon>Paenibacillaceae</taxon>
        <taxon>Paenibacillus</taxon>
    </lineage>
</organism>
<keyword evidence="1" id="KW-0004">4Fe-4S</keyword>
<gene>
    <name evidence="6" type="ORF">IDH44_25775</name>
</gene>
<dbReference type="Gene3D" id="3.50.50.60">
    <property type="entry name" value="FAD/NAD(P)-binding domain"/>
    <property type="match status" value="1"/>
</dbReference>
<evidence type="ECO:0000256" key="3">
    <source>
        <dbReference type="ARBA" id="ARBA00023002"/>
    </source>
</evidence>
<comment type="caution">
    <text evidence="6">The sequence shown here is derived from an EMBL/GenBank/DDBJ whole genome shotgun (WGS) entry which is preliminary data.</text>
</comment>
<dbReference type="GO" id="GO:0016491">
    <property type="term" value="F:oxidoreductase activity"/>
    <property type="evidence" value="ECO:0007669"/>
    <property type="project" value="UniProtKB-KW"/>
</dbReference>
<evidence type="ECO:0000313" key="7">
    <source>
        <dbReference type="Proteomes" id="UP000621560"/>
    </source>
</evidence>
<keyword evidence="2" id="KW-0479">Metal-binding</keyword>
<evidence type="ECO:0000313" key="6">
    <source>
        <dbReference type="EMBL" id="MBD2848603.1"/>
    </source>
</evidence>
<proteinExistence type="predicted"/>
<keyword evidence="4" id="KW-0408">Iron</keyword>
<protein>
    <submittedName>
        <fullName evidence="6">FAD-dependent oxidoreductase</fullName>
    </submittedName>
</protein>
<evidence type="ECO:0000256" key="2">
    <source>
        <dbReference type="ARBA" id="ARBA00022723"/>
    </source>
</evidence>
<dbReference type="GO" id="GO:0046872">
    <property type="term" value="F:metal ion binding"/>
    <property type="evidence" value="ECO:0007669"/>
    <property type="project" value="UniProtKB-KW"/>
</dbReference>
<reference evidence="6" key="1">
    <citation type="submission" date="2020-09" db="EMBL/GenBank/DDBJ databases">
        <title>A novel bacterium of genus Paenibacillus, isolated from South China Sea.</title>
        <authorList>
            <person name="Huang H."/>
            <person name="Mo K."/>
            <person name="Hu Y."/>
        </authorList>
    </citation>
    <scope>NUCLEOTIDE SEQUENCE</scope>
    <source>
        <strain evidence="6">IB182496</strain>
    </source>
</reference>
<dbReference type="Proteomes" id="UP000621560">
    <property type="component" value="Unassembled WGS sequence"/>
</dbReference>
<evidence type="ECO:0000256" key="5">
    <source>
        <dbReference type="ARBA" id="ARBA00023014"/>
    </source>
</evidence>
<evidence type="ECO:0000256" key="4">
    <source>
        <dbReference type="ARBA" id="ARBA00023004"/>
    </source>
</evidence>
<dbReference type="InterPro" id="IPR036188">
    <property type="entry name" value="FAD/NAD-bd_sf"/>
</dbReference>
<dbReference type="RefSeq" id="WP_190921698.1">
    <property type="nucleotide sequence ID" value="NZ_JACXIZ010000079.1"/>
</dbReference>
<dbReference type="InterPro" id="IPR039650">
    <property type="entry name" value="HdrA-like"/>
</dbReference>
<dbReference type="GO" id="GO:0051539">
    <property type="term" value="F:4 iron, 4 sulfur cluster binding"/>
    <property type="evidence" value="ECO:0007669"/>
    <property type="project" value="UniProtKB-KW"/>
</dbReference>
<dbReference type="PANTHER" id="PTHR43498">
    <property type="entry name" value="FERREDOXIN:COB-COM HETERODISULFIDE REDUCTASE SUBUNIT A"/>
    <property type="match status" value="1"/>
</dbReference>
<dbReference type="Pfam" id="PF12831">
    <property type="entry name" value="FAD_oxidored"/>
    <property type="match status" value="1"/>
</dbReference>
<dbReference type="SUPFAM" id="SSF51905">
    <property type="entry name" value="FAD/NAD(P)-binding domain"/>
    <property type="match status" value="1"/>
</dbReference>
<dbReference type="PANTHER" id="PTHR43498:SF1">
    <property type="entry name" value="COB--COM HETERODISULFIDE REDUCTASE IRON-SULFUR SUBUNIT A"/>
    <property type="match status" value="1"/>
</dbReference>
<keyword evidence="7" id="KW-1185">Reference proteome</keyword>
<keyword evidence="3" id="KW-0560">Oxidoreductase</keyword>